<protein>
    <submittedName>
        <fullName evidence="9">Mitochondrial import receptor subunit</fullName>
    </submittedName>
</protein>
<dbReference type="InterPro" id="IPR033468">
    <property type="entry name" value="Metaxin_GST"/>
</dbReference>
<evidence type="ECO:0000256" key="6">
    <source>
        <dbReference type="ARBA" id="ARBA00023136"/>
    </source>
</evidence>
<evidence type="ECO:0000313" key="10">
    <source>
        <dbReference type="Proteomes" id="UP000249402"/>
    </source>
</evidence>
<proteinExistence type="predicted"/>
<dbReference type="CDD" id="cd03078">
    <property type="entry name" value="GST_N_Metaxin1_like"/>
    <property type="match status" value="1"/>
</dbReference>
<dbReference type="GO" id="GO:0015031">
    <property type="term" value="P:protein transport"/>
    <property type="evidence" value="ECO:0007669"/>
    <property type="project" value="UniProtKB-KW"/>
</dbReference>
<dbReference type="AlphaFoldDB" id="A0A395GUL9"/>
<evidence type="ECO:0000259" key="7">
    <source>
        <dbReference type="Pfam" id="PF10568"/>
    </source>
</evidence>
<keyword evidence="10" id="KW-1185">Reference proteome</keyword>
<dbReference type="PANTHER" id="PTHR12289">
    <property type="entry name" value="METAXIN RELATED"/>
    <property type="match status" value="1"/>
</dbReference>
<reference evidence="9 10" key="1">
    <citation type="submission" date="2018-02" db="EMBL/GenBank/DDBJ databases">
        <title>The genomes of Aspergillus section Nigri reveals drivers in fungal speciation.</title>
        <authorList>
            <consortium name="DOE Joint Genome Institute"/>
            <person name="Vesth T.C."/>
            <person name="Nybo J."/>
            <person name="Theobald S."/>
            <person name="Brandl J."/>
            <person name="Frisvad J.C."/>
            <person name="Nielsen K.F."/>
            <person name="Lyhne E.K."/>
            <person name="Kogle M.E."/>
            <person name="Kuo A."/>
            <person name="Riley R."/>
            <person name="Clum A."/>
            <person name="Nolan M."/>
            <person name="Lipzen A."/>
            <person name="Salamov A."/>
            <person name="Henrissat B."/>
            <person name="Wiebenga A."/>
            <person name="De vries R.P."/>
            <person name="Grigoriev I.V."/>
            <person name="Mortensen U.H."/>
            <person name="Andersen M.R."/>
            <person name="Baker S.E."/>
        </authorList>
    </citation>
    <scope>NUCLEOTIDE SEQUENCE [LARGE SCALE GENOMIC DNA]</scope>
    <source>
        <strain evidence="9 10">CBS 121593</strain>
    </source>
</reference>
<gene>
    <name evidence="9" type="ORF">BO80DRAFT_427860</name>
</gene>
<evidence type="ECO:0000256" key="2">
    <source>
        <dbReference type="ARBA" id="ARBA00022448"/>
    </source>
</evidence>
<dbReference type="Pfam" id="PF10568">
    <property type="entry name" value="Tom37"/>
    <property type="match status" value="1"/>
</dbReference>
<evidence type="ECO:0000256" key="3">
    <source>
        <dbReference type="ARBA" id="ARBA00022787"/>
    </source>
</evidence>
<dbReference type="InterPro" id="IPR050931">
    <property type="entry name" value="Mito_Protein_Transport_Metaxin"/>
</dbReference>
<name>A0A395GUL9_9EURO</name>
<keyword evidence="6" id="KW-0472">Membrane</keyword>
<dbReference type="GeneID" id="37224984"/>
<feature type="domain" description="Metaxin glutathione S-transferase" evidence="8">
    <location>
        <begin position="217"/>
        <end position="280"/>
    </location>
</feature>
<comment type="subcellular location">
    <subcellularLocation>
        <location evidence="1">Mitochondrion outer membrane</location>
    </subcellularLocation>
</comment>
<dbReference type="OrthoDB" id="5835136at2759"/>
<dbReference type="GO" id="GO:0001401">
    <property type="term" value="C:SAM complex"/>
    <property type="evidence" value="ECO:0007669"/>
    <property type="project" value="InterPro"/>
</dbReference>
<keyword evidence="4" id="KW-0653">Protein transport</keyword>
<dbReference type="Proteomes" id="UP000249402">
    <property type="component" value="Unassembled WGS sequence"/>
</dbReference>
<dbReference type="PANTHER" id="PTHR12289:SF41">
    <property type="entry name" value="FAILED AXON CONNECTIONS-RELATED"/>
    <property type="match status" value="1"/>
</dbReference>
<dbReference type="EMBL" id="KZ824459">
    <property type="protein sequence ID" value="RAK97803.1"/>
    <property type="molecule type" value="Genomic_DNA"/>
</dbReference>
<keyword evidence="9" id="KW-0675">Receptor</keyword>
<sequence length="429" mass="47773">MVLELHVWGPAFSLPSIDAQCLAAIAYLSLTLPQDAWVLVASSDPSVSPTCELPALKNDSTWVSRFRNIVDYLRQYSNGEWDLDQNLTGLEKADNIAFSAFLESRAQSLLDLSLYVTSQNYYNSTSPSYGAILQWPNQWILPPKIHTAAKDRTEHLGLSSLDLDAIEEQRKREHSAAVAAGHVPKNLIPRPRDTVSSLLGKTSQQNQFKLEALTAELFEPLEEILGDKKYFLHMSEGGPTSLDCLALGYLSLALVPELPHPWLRDAMRNKAPFVTAYTERQRQKIFGIVNVEHALSPNSAKRSSSILPWQVPQRARLATVSSTLYNTLADAIPVWKDIRMHRRIKDEIEENSEIAGIERRMLSIVADTWTKDVWLSVGTVVGGIAALAGYLVWNSSGGEVEYEDGDEDDELQFTLPDQPMQVGDMLAGL</sequence>
<dbReference type="VEuPathDB" id="FungiDB:BO80DRAFT_427860"/>
<accession>A0A395GUL9</accession>
<feature type="domain" description="Mitochondrial outer membrane transport complex Sam37/metaxin N-terminal" evidence="7">
    <location>
        <begin position="21"/>
        <end position="145"/>
    </location>
</feature>
<dbReference type="Pfam" id="PF17171">
    <property type="entry name" value="GST_C_6"/>
    <property type="match status" value="1"/>
</dbReference>
<keyword evidence="2" id="KW-0813">Transport</keyword>
<dbReference type="STRING" id="1448316.A0A395GUL9"/>
<evidence type="ECO:0000256" key="1">
    <source>
        <dbReference type="ARBA" id="ARBA00004294"/>
    </source>
</evidence>
<organism evidence="9 10">
    <name type="scientific">Aspergillus ibericus CBS 121593</name>
    <dbReference type="NCBI Taxonomy" id="1448316"/>
    <lineage>
        <taxon>Eukaryota</taxon>
        <taxon>Fungi</taxon>
        <taxon>Dikarya</taxon>
        <taxon>Ascomycota</taxon>
        <taxon>Pezizomycotina</taxon>
        <taxon>Eurotiomycetes</taxon>
        <taxon>Eurotiomycetidae</taxon>
        <taxon>Eurotiales</taxon>
        <taxon>Aspergillaceae</taxon>
        <taxon>Aspergillus</taxon>
        <taxon>Aspergillus subgen. Circumdati</taxon>
    </lineage>
</organism>
<evidence type="ECO:0000313" key="9">
    <source>
        <dbReference type="EMBL" id="RAK97803.1"/>
    </source>
</evidence>
<dbReference type="InterPro" id="IPR019564">
    <property type="entry name" value="Sam37/metaxin_N"/>
</dbReference>
<dbReference type="RefSeq" id="XP_025572131.1">
    <property type="nucleotide sequence ID" value="XM_025720119.1"/>
</dbReference>
<evidence type="ECO:0000259" key="8">
    <source>
        <dbReference type="Pfam" id="PF17171"/>
    </source>
</evidence>
<evidence type="ECO:0000256" key="4">
    <source>
        <dbReference type="ARBA" id="ARBA00022927"/>
    </source>
</evidence>
<keyword evidence="5" id="KW-0496">Mitochondrion</keyword>
<evidence type="ECO:0000256" key="5">
    <source>
        <dbReference type="ARBA" id="ARBA00023128"/>
    </source>
</evidence>
<dbReference type="GO" id="GO:0007005">
    <property type="term" value="P:mitochondrion organization"/>
    <property type="evidence" value="ECO:0007669"/>
    <property type="project" value="TreeGrafter"/>
</dbReference>
<keyword evidence="3" id="KW-1000">Mitochondrion outer membrane</keyword>